<dbReference type="PATRIC" id="fig|391937.3.peg.4198"/>
<protein>
    <recommendedName>
        <fullName evidence="3">Transmembrane protein</fullName>
    </recommendedName>
</protein>
<keyword evidence="2" id="KW-1185">Reference proteome</keyword>
<dbReference type="Proteomes" id="UP000006786">
    <property type="component" value="Unassembled WGS sequence"/>
</dbReference>
<accession>K2M4H0</accession>
<dbReference type="RefSeq" id="WP_008599193.1">
    <property type="nucleotide sequence ID" value="NZ_AMRM01000033.1"/>
</dbReference>
<sequence>MSDAWRDDVLKFWFEELTPQDWYSGKDETDAAIRTRFQPLYERFKQEQPASALADPRAALAAIVVFDQFPRNIFRRQPAAFGTDQIAMSLASNAVDRGFDEGMDAAQKQFMYMPFMHSEVLADQERSVMLFGGLGNEEALKYAIEHRDIVARFGRFPHRNRVLGRTSSAEEEAFLKEHAGYGQ</sequence>
<dbReference type="AlphaFoldDB" id="K2M4H0"/>
<comment type="caution">
    <text evidence="1">The sequence shown here is derived from an EMBL/GenBank/DDBJ whole genome shotgun (WGS) entry which is preliminary data.</text>
</comment>
<dbReference type="InterPro" id="IPR011990">
    <property type="entry name" value="TPR-like_helical_dom_sf"/>
</dbReference>
<evidence type="ECO:0000313" key="2">
    <source>
        <dbReference type="Proteomes" id="UP000006786"/>
    </source>
</evidence>
<dbReference type="OrthoDB" id="7593450at2"/>
<dbReference type="eggNOG" id="COG3803">
    <property type="taxonomic scope" value="Bacteria"/>
</dbReference>
<dbReference type="EMBL" id="AMRM01000033">
    <property type="protein sequence ID" value="EKF16961.1"/>
    <property type="molecule type" value="Genomic_DNA"/>
</dbReference>
<reference evidence="1 2" key="1">
    <citation type="journal article" date="2012" name="J. Bacteriol.">
        <title>Genome Sequence of Nitratireductor pacificus Type Strain pht-3B.</title>
        <authorList>
            <person name="Lai Q."/>
            <person name="Li G."/>
            <person name="Shao Z."/>
        </authorList>
    </citation>
    <scope>NUCLEOTIDE SEQUENCE [LARGE SCALE GENOMIC DNA]</scope>
    <source>
        <strain evidence="2">pht-3B</strain>
    </source>
</reference>
<gene>
    <name evidence="1" type="ORF">NA2_20482</name>
</gene>
<name>K2M4H0_9HYPH</name>
<dbReference type="STRING" id="391937.NA2_20482"/>
<organism evidence="1 2">
    <name type="scientific">Nitratireductor pacificus pht-3B</name>
    <dbReference type="NCBI Taxonomy" id="391937"/>
    <lineage>
        <taxon>Bacteria</taxon>
        <taxon>Pseudomonadati</taxon>
        <taxon>Pseudomonadota</taxon>
        <taxon>Alphaproteobacteria</taxon>
        <taxon>Hyphomicrobiales</taxon>
        <taxon>Phyllobacteriaceae</taxon>
        <taxon>Nitratireductor</taxon>
    </lineage>
</organism>
<evidence type="ECO:0008006" key="3">
    <source>
        <dbReference type="Google" id="ProtNLM"/>
    </source>
</evidence>
<dbReference type="InterPro" id="IPR010323">
    <property type="entry name" value="DUF924"/>
</dbReference>
<evidence type="ECO:0000313" key="1">
    <source>
        <dbReference type="EMBL" id="EKF16961.1"/>
    </source>
</evidence>
<dbReference type="Gene3D" id="1.20.58.320">
    <property type="entry name" value="TPR-like"/>
    <property type="match status" value="1"/>
</dbReference>
<dbReference type="Pfam" id="PF06041">
    <property type="entry name" value="DUF924"/>
    <property type="match status" value="1"/>
</dbReference>
<dbReference type="SUPFAM" id="SSF48452">
    <property type="entry name" value="TPR-like"/>
    <property type="match status" value="1"/>
</dbReference>
<dbReference type="Gene3D" id="1.25.40.10">
    <property type="entry name" value="Tetratricopeptide repeat domain"/>
    <property type="match status" value="1"/>
</dbReference>
<proteinExistence type="predicted"/>